<evidence type="ECO:0000256" key="23">
    <source>
        <dbReference type="SAM" id="Phobius"/>
    </source>
</evidence>
<dbReference type="GO" id="GO:0000287">
    <property type="term" value="F:magnesium ion binding"/>
    <property type="evidence" value="ECO:0007669"/>
    <property type="project" value="InterPro"/>
</dbReference>
<dbReference type="GO" id="GO:0005737">
    <property type="term" value="C:cytoplasm"/>
    <property type="evidence" value="ECO:0007669"/>
    <property type="project" value="UniProtKB-SubCell"/>
</dbReference>
<feature type="transmembrane region" description="Helical" evidence="23">
    <location>
        <begin position="224"/>
        <end position="247"/>
    </location>
</feature>
<comment type="similarity">
    <text evidence="5">Belongs to the YIP1 family.</text>
</comment>
<dbReference type="PROSITE" id="PS00114">
    <property type="entry name" value="PRPP_SYNTHASE"/>
    <property type="match status" value="1"/>
</dbReference>
<reference evidence="26 27" key="1">
    <citation type="submission" date="2017-03" db="EMBL/GenBank/DDBJ databases">
        <title>Genomes of endolithic fungi from Antarctica.</title>
        <authorList>
            <person name="Coleine C."/>
            <person name="Masonjones S."/>
            <person name="Stajich J.E."/>
        </authorList>
    </citation>
    <scope>NUCLEOTIDE SEQUENCE [LARGE SCALE GENOMIC DNA]</scope>
    <source>
        <strain evidence="26 27">CCFEE 5187</strain>
    </source>
</reference>
<organism evidence="26 27">
    <name type="scientific">Cryomyces minteri</name>
    <dbReference type="NCBI Taxonomy" id="331657"/>
    <lineage>
        <taxon>Eukaryota</taxon>
        <taxon>Fungi</taxon>
        <taxon>Dikarya</taxon>
        <taxon>Ascomycota</taxon>
        <taxon>Pezizomycotina</taxon>
        <taxon>Dothideomycetes</taxon>
        <taxon>Dothideomycetes incertae sedis</taxon>
        <taxon>Cryomyces</taxon>
    </lineage>
</organism>
<dbReference type="Proteomes" id="UP000308768">
    <property type="component" value="Unassembled WGS sequence"/>
</dbReference>
<keyword evidence="12" id="KW-0545">Nucleotide biosynthesis</keyword>
<dbReference type="SUPFAM" id="SSF53271">
    <property type="entry name" value="PRTase-like"/>
    <property type="match status" value="2"/>
</dbReference>
<dbReference type="FunFam" id="3.40.50.2020:FF:000043">
    <property type="entry name" value="Ribose-phosphate pyrophosphokinase 1"/>
    <property type="match status" value="1"/>
</dbReference>
<dbReference type="OrthoDB" id="413572at2759"/>
<feature type="transmembrane region" description="Helical" evidence="23">
    <location>
        <begin position="130"/>
        <end position="152"/>
    </location>
</feature>
<dbReference type="GO" id="GO:0009156">
    <property type="term" value="P:ribonucleoside monophosphate biosynthetic process"/>
    <property type="evidence" value="ECO:0007669"/>
    <property type="project" value="InterPro"/>
</dbReference>
<evidence type="ECO:0000256" key="8">
    <source>
        <dbReference type="ARBA" id="ARBA00022553"/>
    </source>
</evidence>
<evidence type="ECO:0000256" key="9">
    <source>
        <dbReference type="ARBA" id="ARBA00022679"/>
    </source>
</evidence>
<keyword evidence="8" id="KW-0597">Phosphoprotein</keyword>
<evidence type="ECO:0000256" key="4">
    <source>
        <dbReference type="ARBA" id="ARBA00006478"/>
    </source>
</evidence>
<feature type="compositionally biased region" description="Basic and acidic residues" evidence="22">
    <location>
        <begin position="521"/>
        <end position="546"/>
    </location>
</feature>
<dbReference type="CDD" id="cd06223">
    <property type="entry name" value="PRTases_typeI"/>
    <property type="match status" value="2"/>
</dbReference>
<dbReference type="STRING" id="331657.A0A4U0XVV7"/>
<dbReference type="GO" id="GO:0004749">
    <property type="term" value="F:ribose phosphate diphosphokinase activity"/>
    <property type="evidence" value="ECO:0007669"/>
    <property type="project" value="UniProtKB-EC"/>
</dbReference>
<sequence length="794" mass="87106">MANRGYDVVVDVDAEGDLGHTDLQEDLEFHSSNFENPQGQRGAKIQPDQNASFLPGGNSSSRSPSSSSKRFLWTIAFYQQFFDVDTNEVIRRCTAAIFPRANFLDVLDGNPDFQYLAVRGKGHFAYDFKLLSGAAGLIYGYTGIIPVGLWGVLKWFGSESANLLECWALYGYANLIWIPVALISWSPITILNYVFVGVGFAISALFLFRNLYPVLSATDLRTSKILLIAVVALHAGLAIAIKILFFAHGSPALKKGTSQGENSKVVEMSLGPGQSFTSGMRQVQIFSGSSHPQLVEAICERLGQKPAKAELRKFSNGETSVQIQTSIREQDVFIVQSGSSKTNNDVIELAIMISACKGGSARSITAVMPYFPYSRQSKKKSHRGAITARMIANILTVAGVDHVITIDLHASQMQGFFKCPVDNLVAEPILARWIRQYVPHWREAVVVSKNPGGTKRVTSLADALKLNFGIITTDRRKPNMGNSVMGSMVFESMGVDDTMERGLPGDLEFEAEARIGPIELTNDRHTRTQGERPVEHTEERHMEHSSRNPTRSRATSNAQALDTSRPINGIPEEDDDATADEYTDERARDVITGRLVHGHIVDDNFPSPTMSAMSSSMHNMRVRNGSDDEPPPDNMLASFMSVASSYRPENGLGGTGDAAASEDEEEEALQNPEVETTITLVGNVRDKPVFIVDDMIDKAGSWIAAAETVVKRGGATSVYCMATHGLFGDDCLQEMEACDEIDLIVVTDSFPIPEEKRRGCRKLIVLDVSNLLAEAIRRNHHGESISMLYQHCAD</sequence>
<evidence type="ECO:0000256" key="14">
    <source>
        <dbReference type="ARBA" id="ARBA00022777"/>
    </source>
</evidence>
<keyword evidence="7" id="KW-0963">Cytoplasm</keyword>
<protein>
    <recommendedName>
        <fullName evidence="19">Ribose-phosphate pyrophosphokinase 1</fullName>
        <ecNumber evidence="6">2.7.6.1</ecNumber>
    </recommendedName>
    <alternativeName>
        <fullName evidence="21">Phosphoribosyl pyrophosphate synthase 1</fullName>
    </alternativeName>
</protein>
<feature type="compositionally biased region" description="Acidic residues" evidence="22">
    <location>
        <begin position="571"/>
        <end position="581"/>
    </location>
</feature>
<dbReference type="EMBL" id="NAJN01000008">
    <property type="protein sequence ID" value="TKA82022.1"/>
    <property type="molecule type" value="Genomic_DNA"/>
</dbReference>
<dbReference type="InterPro" id="IPR029099">
    <property type="entry name" value="Pribosyltran_N"/>
</dbReference>
<evidence type="ECO:0000256" key="16">
    <source>
        <dbReference type="ARBA" id="ARBA00022842"/>
    </source>
</evidence>
<gene>
    <name evidence="26" type="ORF">B0A49_00160</name>
</gene>
<dbReference type="Gene3D" id="3.40.50.2020">
    <property type="match status" value="4"/>
</dbReference>
<feature type="domain" description="Ribose-phosphate pyrophosphokinase N-terminal" evidence="25">
    <location>
        <begin position="284"/>
        <end position="399"/>
    </location>
</feature>
<dbReference type="GO" id="GO:0006015">
    <property type="term" value="P:5-phosphoribose 1-diphosphate biosynthetic process"/>
    <property type="evidence" value="ECO:0007669"/>
    <property type="project" value="TreeGrafter"/>
</dbReference>
<dbReference type="SMART" id="SM01400">
    <property type="entry name" value="Pribosyltran_N"/>
    <property type="match status" value="1"/>
</dbReference>
<dbReference type="NCBIfam" id="TIGR01251">
    <property type="entry name" value="ribP_PPkin"/>
    <property type="match status" value="1"/>
</dbReference>
<dbReference type="GO" id="GO:0016020">
    <property type="term" value="C:membrane"/>
    <property type="evidence" value="ECO:0007669"/>
    <property type="project" value="UniProtKB-SubCell"/>
</dbReference>
<dbReference type="GO" id="GO:0002189">
    <property type="term" value="C:ribose phosphate diphosphokinase complex"/>
    <property type="evidence" value="ECO:0007669"/>
    <property type="project" value="UniProtKB-ARBA"/>
</dbReference>
<evidence type="ECO:0000256" key="6">
    <source>
        <dbReference type="ARBA" id="ARBA00013247"/>
    </source>
</evidence>
<evidence type="ECO:0000256" key="10">
    <source>
        <dbReference type="ARBA" id="ARBA00022692"/>
    </source>
</evidence>
<evidence type="ECO:0000259" key="25">
    <source>
        <dbReference type="Pfam" id="PF13793"/>
    </source>
</evidence>
<comment type="similarity">
    <text evidence="4">Belongs to the ribose-phosphate pyrophosphokinase family.</text>
</comment>
<evidence type="ECO:0000256" key="11">
    <source>
        <dbReference type="ARBA" id="ARBA00022723"/>
    </source>
</evidence>
<dbReference type="Pfam" id="PF14572">
    <property type="entry name" value="Pribosyl_synth"/>
    <property type="match status" value="1"/>
</dbReference>
<evidence type="ECO:0000256" key="17">
    <source>
        <dbReference type="ARBA" id="ARBA00022989"/>
    </source>
</evidence>
<evidence type="ECO:0000256" key="18">
    <source>
        <dbReference type="ARBA" id="ARBA00023136"/>
    </source>
</evidence>
<evidence type="ECO:0000256" key="13">
    <source>
        <dbReference type="ARBA" id="ARBA00022741"/>
    </source>
</evidence>
<dbReference type="AlphaFoldDB" id="A0A4U0XVV7"/>
<keyword evidence="16" id="KW-0460">Magnesium</keyword>
<dbReference type="FunFam" id="3.40.50.2020:FF:000017">
    <property type="entry name" value="Ribose-phosphate pyrophosphokinase 1"/>
    <property type="match status" value="1"/>
</dbReference>
<dbReference type="EC" id="2.7.6.1" evidence="6"/>
<accession>A0A4U0XVV7</accession>
<keyword evidence="17 23" id="KW-1133">Transmembrane helix</keyword>
<dbReference type="GO" id="GO:0016301">
    <property type="term" value="F:kinase activity"/>
    <property type="evidence" value="ECO:0007669"/>
    <property type="project" value="UniProtKB-KW"/>
</dbReference>
<evidence type="ECO:0000256" key="5">
    <source>
        <dbReference type="ARBA" id="ARBA00010596"/>
    </source>
</evidence>
<keyword evidence="27" id="KW-1185">Reference proteome</keyword>
<dbReference type="InterPro" id="IPR000842">
    <property type="entry name" value="PRib_PP_synth_CS"/>
</dbReference>
<keyword evidence="14" id="KW-0418">Kinase</keyword>
<dbReference type="Pfam" id="PF13793">
    <property type="entry name" value="Pribosyltran_N"/>
    <property type="match status" value="1"/>
</dbReference>
<dbReference type="PANTHER" id="PTHR10210:SF57">
    <property type="entry name" value="RIBOSE-PHOSPHATE DIPHOSPHOKINASE"/>
    <property type="match status" value="1"/>
</dbReference>
<dbReference type="Pfam" id="PF04893">
    <property type="entry name" value="Yip1"/>
    <property type="match status" value="1"/>
</dbReference>
<feature type="region of interest" description="Disordered" evidence="22">
    <location>
        <begin position="514"/>
        <end position="581"/>
    </location>
</feature>
<evidence type="ECO:0000256" key="21">
    <source>
        <dbReference type="ARBA" id="ARBA00077829"/>
    </source>
</evidence>
<comment type="catalytic activity">
    <reaction evidence="20">
        <text>D-ribose 5-phosphate + ATP = 5-phospho-alpha-D-ribose 1-diphosphate + AMP + H(+)</text>
        <dbReference type="Rhea" id="RHEA:15609"/>
        <dbReference type="ChEBI" id="CHEBI:15378"/>
        <dbReference type="ChEBI" id="CHEBI:30616"/>
        <dbReference type="ChEBI" id="CHEBI:58017"/>
        <dbReference type="ChEBI" id="CHEBI:78346"/>
        <dbReference type="ChEBI" id="CHEBI:456215"/>
        <dbReference type="EC" id="2.7.6.1"/>
    </reaction>
</comment>
<keyword evidence="13" id="KW-0547">Nucleotide-binding</keyword>
<evidence type="ECO:0000256" key="12">
    <source>
        <dbReference type="ARBA" id="ARBA00022727"/>
    </source>
</evidence>
<evidence type="ECO:0000256" key="2">
    <source>
        <dbReference type="ARBA" id="ARBA00004496"/>
    </source>
</evidence>
<dbReference type="InterPro" id="IPR029057">
    <property type="entry name" value="PRTase-like"/>
</dbReference>
<keyword evidence="11" id="KW-0479">Metal-binding</keyword>
<keyword evidence="10 23" id="KW-0812">Transmembrane</keyword>
<feature type="compositionally biased region" description="Polar residues" evidence="22">
    <location>
        <begin position="547"/>
        <end position="566"/>
    </location>
</feature>
<feature type="transmembrane region" description="Helical" evidence="23">
    <location>
        <begin position="164"/>
        <end position="184"/>
    </location>
</feature>
<evidence type="ECO:0000256" key="15">
    <source>
        <dbReference type="ARBA" id="ARBA00022840"/>
    </source>
</evidence>
<evidence type="ECO:0000256" key="20">
    <source>
        <dbReference type="ARBA" id="ARBA00049535"/>
    </source>
</evidence>
<keyword evidence="18 23" id="KW-0472">Membrane</keyword>
<evidence type="ECO:0000313" key="27">
    <source>
        <dbReference type="Proteomes" id="UP000308768"/>
    </source>
</evidence>
<dbReference type="InterPro" id="IPR005946">
    <property type="entry name" value="Rib-P_diPkinase"/>
</dbReference>
<evidence type="ECO:0000256" key="3">
    <source>
        <dbReference type="ARBA" id="ARBA00004996"/>
    </source>
</evidence>
<dbReference type="GO" id="GO:0006164">
    <property type="term" value="P:purine nucleotide biosynthetic process"/>
    <property type="evidence" value="ECO:0007669"/>
    <property type="project" value="TreeGrafter"/>
</dbReference>
<dbReference type="PANTHER" id="PTHR10210">
    <property type="entry name" value="RIBOSE-PHOSPHATE DIPHOSPHOKINASE FAMILY MEMBER"/>
    <property type="match status" value="1"/>
</dbReference>
<comment type="pathway">
    <text evidence="3">Metabolic intermediate biosynthesis; 5-phospho-alpha-D-ribose 1-diphosphate biosynthesis; 5-phospho-alpha-D-ribose 1-diphosphate from D-ribose 5-phosphate (route I): step 1/1.</text>
</comment>
<comment type="caution">
    <text evidence="26">The sequence shown here is derived from an EMBL/GenBank/DDBJ whole genome shotgun (WGS) entry which is preliminary data.</text>
</comment>
<dbReference type="InterPro" id="IPR006977">
    <property type="entry name" value="Yip1_dom"/>
</dbReference>
<keyword evidence="9" id="KW-0808">Transferase</keyword>
<feature type="region of interest" description="Disordered" evidence="22">
    <location>
        <begin position="646"/>
        <end position="670"/>
    </location>
</feature>
<dbReference type="InterPro" id="IPR000836">
    <property type="entry name" value="PRTase_dom"/>
</dbReference>
<proteinExistence type="inferred from homology"/>
<evidence type="ECO:0000256" key="22">
    <source>
        <dbReference type="SAM" id="MobiDB-lite"/>
    </source>
</evidence>
<dbReference type="GO" id="GO:0005524">
    <property type="term" value="F:ATP binding"/>
    <property type="evidence" value="ECO:0007669"/>
    <property type="project" value="UniProtKB-KW"/>
</dbReference>
<evidence type="ECO:0000256" key="1">
    <source>
        <dbReference type="ARBA" id="ARBA00004141"/>
    </source>
</evidence>
<evidence type="ECO:0000259" key="24">
    <source>
        <dbReference type="Pfam" id="PF04893"/>
    </source>
</evidence>
<evidence type="ECO:0000256" key="19">
    <source>
        <dbReference type="ARBA" id="ARBA00040334"/>
    </source>
</evidence>
<feature type="domain" description="Yip1" evidence="24">
    <location>
        <begin position="117"/>
        <end position="238"/>
    </location>
</feature>
<evidence type="ECO:0000256" key="7">
    <source>
        <dbReference type="ARBA" id="ARBA00022490"/>
    </source>
</evidence>
<keyword evidence="15" id="KW-0067">ATP-binding</keyword>
<feature type="transmembrane region" description="Helical" evidence="23">
    <location>
        <begin position="190"/>
        <end position="212"/>
    </location>
</feature>
<feature type="region of interest" description="Disordered" evidence="22">
    <location>
        <begin position="32"/>
        <end position="67"/>
    </location>
</feature>
<evidence type="ECO:0000313" key="26">
    <source>
        <dbReference type="EMBL" id="TKA82022.1"/>
    </source>
</evidence>
<name>A0A4U0XVV7_9PEZI</name>
<comment type="subcellular location">
    <subcellularLocation>
        <location evidence="2">Cytoplasm</location>
    </subcellularLocation>
    <subcellularLocation>
        <location evidence="1">Membrane</location>
        <topology evidence="1">Multi-pass membrane protein</topology>
    </subcellularLocation>
</comment>